<accession>D3TB38</accession>
<evidence type="ECO:0000313" key="8">
    <source>
        <dbReference type="EMBL" id="ADD09317.1"/>
    </source>
</evidence>
<dbReference type="SMART" id="SM01374">
    <property type="entry name" value="Ribosomal_L14"/>
    <property type="match status" value="1"/>
</dbReference>
<dbReference type="GO" id="GO:0022625">
    <property type="term" value="C:cytosolic large ribosomal subunit"/>
    <property type="evidence" value="ECO:0007669"/>
    <property type="project" value="TreeGrafter"/>
</dbReference>
<keyword evidence="4 6" id="KW-0689">Ribosomal protein</keyword>
<keyword evidence="5 6" id="KW-0687">Ribonucleoprotein</keyword>
<dbReference type="EMBL" id="CP001941">
    <property type="protein sequence ID" value="ADD09317.1"/>
    <property type="molecule type" value="Genomic_DNA"/>
</dbReference>
<dbReference type="FunFam" id="2.40.150.20:FF:000007">
    <property type="entry name" value="50S ribosomal protein L14"/>
    <property type="match status" value="1"/>
</dbReference>
<dbReference type="CDD" id="cd00337">
    <property type="entry name" value="Ribosomal_uL14"/>
    <property type="match status" value="1"/>
</dbReference>
<dbReference type="Pfam" id="PF00238">
    <property type="entry name" value="Ribosomal_L14"/>
    <property type="match status" value="1"/>
</dbReference>
<dbReference type="Proteomes" id="UP000001400">
    <property type="component" value="Chromosome"/>
</dbReference>
<dbReference type="Gene3D" id="2.40.150.20">
    <property type="entry name" value="Ribosomal protein L14"/>
    <property type="match status" value="1"/>
</dbReference>
<sequence>MSELKGIAGRQTRGLPTGARLVCADNTGAKEVEIIQVLKYHSVARKYPSAGVGDMVIVSVKKGSPDMRKKVFPAVIVRQRRPFRRADGTWVQFEDNAAVIVTPNGETKGSEIKGPVAREAAERWPRIAAISSIIV</sequence>
<keyword evidence="2 6" id="KW-0699">rRNA-binding</keyword>
<organism evidence="8 9">
    <name type="scientific">Aciduliprofundum boonei (strain DSM 19572 / T469)</name>
    <dbReference type="NCBI Taxonomy" id="439481"/>
    <lineage>
        <taxon>Archaea</taxon>
        <taxon>Methanobacteriati</taxon>
        <taxon>Thermoplasmatota</taxon>
        <taxon>DHVE2 group</taxon>
        <taxon>Candidatus Aciduliprofundum</taxon>
    </lineage>
</organism>
<dbReference type="NCBIfam" id="TIGR03673">
    <property type="entry name" value="uL14_arch"/>
    <property type="match status" value="1"/>
</dbReference>
<name>D3TB38_ACIB4</name>
<comment type="function">
    <text evidence="6">Binds to 23S rRNA. Forms part of two intersubunit bridges in the 70S ribosome.</text>
</comment>
<dbReference type="SUPFAM" id="SSF50193">
    <property type="entry name" value="Ribosomal protein L14"/>
    <property type="match status" value="1"/>
</dbReference>
<evidence type="ECO:0000256" key="6">
    <source>
        <dbReference type="HAMAP-Rule" id="MF_01367"/>
    </source>
</evidence>
<dbReference type="HOGENOM" id="CLU_095071_3_0_2"/>
<evidence type="ECO:0000256" key="7">
    <source>
        <dbReference type="RuleBase" id="RU003949"/>
    </source>
</evidence>
<dbReference type="NCBIfam" id="NF006344">
    <property type="entry name" value="PRK08571.1"/>
    <property type="match status" value="1"/>
</dbReference>
<evidence type="ECO:0000256" key="2">
    <source>
        <dbReference type="ARBA" id="ARBA00022730"/>
    </source>
</evidence>
<dbReference type="KEGG" id="abi:Aboo_1511"/>
<gene>
    <name evidence="6" type="primary">rpl14</name>
    <name evidence="8" type="ordered locus">Aboo_1511</name>
</gene>
<comment type="subunit">
    <text evidence="6">Part of the 50S ribosomal subunit. Forms a cluster with proteins L3 and L24e, part of which may contact the 16S rRNA in 2 intersubunit bridges.</text>
</comment>
<evidence type="ECO:0000256" key="4">
    <source>
        <dbReference type="ARBA" id="ARBA00022980"/>
    </source>
</evidence>
<comment type="similarity">
    <text evidence="1 6 7">Belongs to the universal ribosomal protein uL14 family.</text>
</comment>
<dbReference type="GO" id="GO:0006412">
    <property type="term" value="P:translation"/>
    <property type="evidence" value="ECO:0007669"/>
    <property type="project" value="UniProtKB-UniRule"/>
</dbReference>
<evidence type="ECO:0000313" key="9">
    <source>
        <dbReference type="Proteomes" id="UP000001400"/>
    </source>
</evidence>
<dbReference type="InterPro" id="IPR000218">
    <property type="entry name" value="Ribosomal_uL14"/>
</dbReference>
<dbReference type="HAMAP" id="MF_01367">
    <property type="entry name" value="Ribosomal_uL14"/>
    <property type="match status" value="1"/>
</dbReference>
<dbReference type="InterPro" id="IPR019971">
    <property type="entry name" value="Ribosomal_uL14_arc"/>
</dbReference>
<dbReference type="InterPro" id="IPR036853">
    <property type="entry name" value="Ribosomal_uL14_sf"/>
</dbReference>
<protein>
    <recommendedName>
        <fullName evidence="6">Large ribosomal subunit protein uL14</fullName>
    </recommendedName>
</protein>
<dbReference type="GO" id="GO:0070180">
    <property type="term" value="F:large ribosomal subunit rRNA binding"/>
    <property type="evidence" value="ECO:0007669"/>
    <property type="project" value="TreeGrafter"/>
</dbReference>
<evidence type="ECO:0000256" key="3">
    <source>
        <dbReference type="ARBA" id="ARBA00022884"/>
    </source>
</evidence>
<dbReference type="AlphaFoldDB" id="D3TB38"/>
<evidence type="ECO:0000256" key="5">
    <source>
        <dbReference type="ARBA" id="ARBA00023274"/>
    </source>
</evidence>
<dbReference type="PANTHER" id="PTHR11761:SF8">
    <property type="entry name" value="LARGE RIBOSOMAL SUBUNIT PROTEIN UL14"/>
    <property type="match status" value="1"/>
</dbReference>
<dbReference type="PANTHER" id="PTHR11761">
    <property type="entry name" value="50S/60S RIBOSOMAL PROTEIN L14/L23"/>
    <property type="match status" value="1"/>
</dbReference>
<dbReference type="InterPro" id="IPR019972">
    <property type="entry name" value="Ribosomal_uL14_CS"/>
</dbReference>
<dbReference type="GO" id="GO:0003735">
    <property type="term" value="F:structural constituent of ribosome"/>
    <property type="evidence" value="ECO:0007669"/>
    <property type="project" value="InterPro"/>
</dbReference>
<dbReference type="PROSITE" id="PS00049">
    <property type="entry name" value="RIBOSOMAL_L14"/>
    <property type="match status" value="1"/>
</dbReference>
<evidence type="ECO:0000256" key="1">
    <source>
        <dbReference type="ARBA" id="ARBA00010745"/>
    </source>
</evidence>
<proteinExistence type="inferred from homology"/>
<reference evidence="8" key="1">
    <citation type="submission" date="2010-02" db="EMBL/GenBank/DDBJ databases">
        <title>Complete sequence of Aciduliprofundum boonei T469.</title>
        <authorList>
            <consortium name="US DOE Joint Genome Institute"/>
            <person name="Lucas S."/>
            <person name="Copeland A."/>
            <person name="Lapidus A."/>
            <person name="Cheng J.-F."/>
            <person name="Bruce D."/>
            <person name="Goodwin L."/>
            <person name="Pitluck S."/>
            <person name="Saunders E."/>
            <person name="Detter J.C."/>
            <person name="Han C."/>
            <person name="Tapia R."/>
            <person name="Land M."/>
            <person name="Hauser L."/>
            <person name="Kyrpides N."/>
            <person name="Mikhailova N."/>
            <person name="Flores G."/>
            <person name="Reysenbach A.-L."/>
            <person name="Woyke T."/>
        </authorList>
    </citation>
    <scope>NUCLEOTIDE SEQUENCE</scope>
    <source>
        <strain evidence="8">T469</strain>
    </source>
</reference>
<keyword evidence="3 6" id="KW-0694">RNA-binding</keyword>
<keyword evidence="9" id="KW-1185">Reference proteome</keyword>